<keyword evidence="3" id="KW-1185">Reference proteome</keyword>
<evidence type="ECO:0000313" key="2">
    <source>
        <dbReference type="EMBL" id="MFC0593010.1"/>
    </source>
</evidence>
<dbReference type="EMBL" id="JBHLTN010000018">
    <property type="protein sequence ID" value="MFC0593010.1"/>
    <property type="molecule type" value="Genomic_DNA"/>
</dbReference>
<reference evidence="2 3" key="1">
    <citation type="submission" date="2024-09" db="EMBL/GenBank/DDBJ databases">
        <authorList>
            <person name="Sun Q."/>
            <person name="Mori K."/>
        </authorList>
    </citation>
    <scope>NUCLEOTIDE SEQUENCE [LARGE SCALE GENOMIC DNA]</scope>
    <source>
        <strain evidence="2 3">NCAIM B.02336</strain>
    </source>
</reference>
<dbReference type="Proteomes" id="UP001589834">
    <property type="component" value="Unassembled WGS sequence"/>
</dbReference>
<sequence>MGLLQDIRPASPKVLYLADHRTPSLQRRAAQRRQQAPGAPGAWTRMAQARAQGHLSPEPASHAAPGAAPARPVRVTHFAEAANAHGAVRRLRICGRLADVCAELGRLAAAEERQAALPRRA</sequence>
<feature type="region of interest" description="Disordered" evidence="1">
    <location>
        <begin position="20"/>
        <end position="71"/>
    </location>
</feature>
<protein>
    <submittedName>
        <fullName evidence="2">Uncharacterized protein</fullName>
    </submittedName>
</protein>
<evidence type="ECO:0000313" key="3">
    <source>
        <dbReference type="Proteomes" id="UP001589834"/>
    </source>
</evidence>
<dbReference type="RefSeq" id="WP_377482870.1">
    <property type="nucleotide sequence ID" value="NZ_JBHLTN010000018.1"/>
</dbReference>
<accession>A0ABV6PT51</accession>
<organism evidence="2 3">
    <name type="scientific">Ottowia pentelensis</name>
    <dbReference type="NCBI Taxonomy" id="511108"/>
    <lineage>
        <taxon>Bacteria</taxon>
        <taxon>Pseudomonadati</taxon>
        <taxon>Pseudomonadota</taxon>
        <taxon>Betaproteobacteria</taxon>
        <taxon>Burkholderiales</taxon>
        <taxon>Comamonadaceae</taxon>
        <taxon>Ottowia</taxon>
    </lineage>
</organism>
<evidence type="ECO:0000256" key="1">
    <source>
        <dbReference type="SAM" id="MobiDB-lite"/>
    </source>
</evidence>
<proteinExistence type="predicted"/>
<gene>
    <name evidence="2" type="ORF">ACFFGG_10615</name>
</gene>
<comment type="caution">
    <text evidence="2">The sequence shown here is derived from an EMBL/GenBank/DDBJ whole genome shotgun (WGS) entry which is preliminary data.</text>
</comment>
<feature type="compositionally biased region" description="Low complexity" evidence="1">
    <location>
        <begin position="26"/>
        <end position="42"/>
    </location>
</feature>
<feature type="compositionally biased region" description="Low complexity" evidence="1">
    <location>
        <begin position="57"/>
        <end position="71"/>
    </location>
</feature>
<name>A0ABV6PT51_9BURK</name>